<keyword evidence="1" id="KW-1133">Transmembrane helix</keyword>
<dbReference type="AlphaFoldDB" id="C0ECD0"/>
<evidence type="ECO:0000313" key="2">
    <source>
        <dbReference type="EMBL" id="EEG30878.1"/>
    </source>
</evidence>
<gene>
    <name evidence="2" type="ORF">CLOSTMETH_01499</name>
</gene>
<evidence type="ECO:0000256" key="1">
    <source>
        <dbReference type="SAM" id="Phobius"/>
    </source>
</evidence>
<evidence type="ECO:0000313" key="3">
    <source>
        <dbReference type="Proteomes" id="UP000003340"/>
    </source>
</evidence>
<comment type="caution">
    <text evidence="2">The sequence shown here is derived from an EMBL/GenBank/DDBJ whole genome shotgun (WGS) entry which is preliminary data.</text>
</comment>
<reference evidence="2 3" key="1">
    <citation type="submission" date="2009-01" db="EMBL/GenBank/DDBJ databases">
        <authorList>
            <person name="Fulton L."/>
            <person name="Clifton S."/>
            <person name="Fulton B."/>
            <person name="Xu J."/>
            <person name="Minx P."/>
            <person name="Pepin K.H."/>
            <person name="Johnson M."/>
            <person name="Bhonagiri V."/>
            <person name="Nash W.E."/>
            <person name="Mardis E.R."/>
            <person name="Wilson R.K."/>
        </authorList>
    </citation>
    <scope>NUCLEOTIDE SEQUENCE [LARGE SCALE GENOMIC DNA]</scope>
    <source>
        <strain evidence="2 3">DSM 5476</strain>
    </source>
</reference>
<feature type="transmembrane region" description="Helical" evidence="1">
    <location>
        <begin position="43"/>
        <end position="69"/>
    </location>
</feature>
<keyword evidence="1" id="KW-0812">Transmembrane</keyword>
<reference evidence="2 3" key="2">
    <citation type="submission" date="2009-02" db="EMBL/GenBank/DDBJ databases">
        <title>Draft genome sequence of Clostridium methylpentosum (DSM 5476).</title>
        <authorList>
            <person name="Sudarsanam P."/>
            <person name="Ley R."/>
            <person name="Guruge J."/>
            <person name="Turnbaugh P.J."/>
            <person name="Mahowald M."/>
            <person name="Liep D."/>
            <person name="Gordon J."/>
        </authorList>
    </citation>
    <scope>NUCLEOTIDE SEQUENCE [LARGE SCALE GENOMIC DNA]</scope>
    <source>
        <strain evidence="2 3">DSM 5476</strain>
    </source>
</reference>
<protein>
    <recommendedName>
        <fullName evidence="4">Pro-sigmaK processing inhibitor BofA</fullName>
    </recommendedName>
</protein>
<proteinExistence type="predicted"/>
<sequence length="70" mass="7344">MGIVMFWYYKSTAKPFKNAFLGSVSGLAALAAVNYLTTGLLTVNYLTLACAAVVGIPGVAATILLNLFVQ</sequence>
<accession>C0ECD0</accession>
<feature type="transmembrane region" description="Helical" evidence="1">
    <location>
        <begin position="20"/>
        <end position="37"/>
    </location>
</feature>
<dbReference type="STRING" id="537013.CLOSTMETH_01499"/>
<dbReference type="InterPro" id="IPR010001">
    <property type="entry name" value="BofA"/>
</dbReference>
<keyword evidence="3" id="KW-1185">Reference proteome</keyword>
<dbReference type="EMBL" id="ACEC01000048">
    <property type="protein sequence ID" value="EEG30878.1"/>
    <property type="molecule type" value="Genomic_DNA"/>
</dbReference>
<organism evidence="2 3">
    <name type="scientific">[Clostridium] methylpentosum DSM 5476</name>
    <dbReference type="NCBI Taxonomy" id="537013"/>
    <lineage>
        <taxon>Bacteria</taxon>
        <taxon>Bacillati</taxon>
        <taxon>Bacillota</taxon>
        <taxon>Clostridia</taxon>
        <taxon>Eubacteriales</taxon>
        <taxon>Oscillospiraceae</taxon>
        <taxon>Oscillospiraceae incertae sedis</taxon>
    </lineage>
</organism>
<dbReference type="HOGENOM" id="CLU_2750665_0_0_9"/>
<name>C0ECD0_9FIRM</name>
<dbReference type="Proteomes" id="UP000003340">
    <property type="component" value="Unassembled WGS sequence"/>
</dbReference>
<keyword evidence="1" id="KW-0472">Membrane</keyword>
<dbReference type="Pfam" id="PF07441">
    <property type="entry name" value="BofA"/>
    <property type="match status" value="1"/>
</dbReference>
<evidence type="ECO:0008006" key="4">
    <source>
        <dbReference type="Google" id="ProtNLM"/>
    </source>
</evidence>